<keyword evidence="7" id="KW-0175">Coiled coil</keyword>
<comment type="similarity">
    <text evidence="5">Belongs to the Rap family.</text>
</comment>
<reference evidence="9 10" key="1">
    <citation type="submission" date="2021-05" db="EMBL/GenBank/DDBJ databases">
        <title>A Polyphasic approach of four new species of the genus Ohtaekwangia: Ohtaekwangia histidinii sp. nov., Ohtaekwangia cretensis sp. nov., Ohtaekwangia indiensis sp. nov., Ohtaekwangia reichenbachii sp. nov. from diverse environment.</title>
        <authorList>
            <person name="Octaviana S."/>
        </authorList>
    </citation>
    <scope>NUCLEOTIDE SEQUENCE [LARGE SCALE GENOMIC DNA]</scope>
    <source>
        <strain evidence="9 10">PWU20</strain>
    </source>
</reference>
<sequence>MYKFGLVIVVFLLIQELTAQVLPDSIAQKFKAFPEDRTLVDKLNEEASNSLGVNTDLSRTICSYSMNVAGRIKYTKGYARAFTVMGNSYWYEGVYEFAQNYYLLAVRQYKSISDSVGLGQTYNNIGEVYKKLSEPHKALEYLIKSIEYLKRDSLAQALVLYNIGELYVKVGNIEKAKEYIDASFEMAARHKDEKVIAYNYWTLAEIKIGEKDYNVAIDYLKRAEIIWSQLGEVRSLVQTYQNIADVYRHLEKYNVAEQHLLKAIELADKIKVADLQVKNYLEFAHLDSARGNYENAFQHLSRHNKLKDSVYNLLKAEQVARLQTIYETETREEENRQLRTEREFKDAQLKSQRLSLVAISVCLGAVVVLALTLYRQRKKILLQKNAIEMQATALIKLNEELQEFNKNLEERIRERTSQLTLQNQRLAEYTFINAHKLRAPVASILGLINLLSHADPSEKEDILKHLYTCSVQLDNVIREVSKNLEAAIIVTEVDSHGKEH</sequence>
<dbReference type="PANTHER" id="PTHR46630:SF1">
    <property type="entry name" value="TETRATRICOPEPTIDE REPEAT PROTEIN 29"/>
    <property type="match status" value="1"/>
</dbReference>
<dbReference type="Gene3D" id="1.25.40.10">
    <property type="entry name" value="Tetratricopeptide repeat domain"/>
    <property type="match status" value="2"/>
</dbReference>
<evidence type="ECO:0000256" key="1">
    <source>
        <dbReference type="ARBA" id="ARBA00004496"/>
    </source>
</evidence>
<dbReference type="Proteomes" id="UP000772618">
    <property type="component" value="Unassembled WGS sequence"/>
</dbReference>
<evidence type="ECO:0000313" key="9">
    <source>
        <dbReference type="EMBL" id="MBT1702734.1"/>
    </source>
</evidence>
<feature type="transmembrane region" description="Helical" evidence="8">
    <location>
        <begin position="354"/>
        <end position="374"/>
    </location>
</feature>
<dbReference type="Pfam" id="PF13424">
    <property type="entry name" value="TPR_12"/>
    <property type="match status" value="2"/>
</dbReference>
<dbReference type="RefSeq" id="WP_254152700.1">
    <property type="nucleotide sequence ID" value="NZ_JAHESD010000008.1"/>
</dbReference>
<dbReference type="PROSITE" id="PS50005">
    <property type="entry name" value="TPR"/>
    <property type="match status" value="2"/>
</dbReference>
<dbReference type="SMART" id="SM00028">
    <property type="entry name" value="TPR"/>
    <property type="match status" value="4"/>
</dbReference>
<gene>
    <name evidence="9" type="ORF">KK060_05550</name>
</gene>
<evidence type="ECO:0000256" key="2">
    <source>
        <dbReference type="ARBA" id="ARBA00022490"/>
    </source>
</evidence>
<dbReference type="InterPro" id="IPR011990">
    <property type="entry name" value="TPR-like_helical_dom_sf"/>
</dbReference>
<keyword evidence="2" id="KW-0963">Cytoplasm</keyword>
<dbReference type="Pfam" id="PF13181">
    <property type="entry name" value="TPR_8"/>
    <property type="match status" value="1"/>
</dbReference>
<dbReference type="EMBL" id="JAHESD010000008">
    <property type="protein sequence ID" value="MBT1702734.1"/>
    <property type="molecule type" value="Genomic_DNA"/>
</dbReference>
<evidence type="ECO:0000256" key="5">
    <source>
        <dbReference type="ARBA" id="ARBA00038253"/>
    </source>
</evidence>
<keyword evidence="8" id="KW-0472">Membrane</keyword>
<organism evidence="9 10">
    <name type="scientific">Chryseosolibacter indicus</name>
    <dbReference type="NCBI Taxonomy" id="2782351"/>
    <lineage>
        <taxon>Bacteria</taxon>
        <taxon>Pseudomonadati</taxon>
        <taxon>Bacteroidota</taxon>
        <taxon>Cytophagia</taxon>
        <taxon>Cytophagales</taxon>
        <taxon>Chryseotaleaceae</taxon>
        <taxon>Chryseosolibacter</taxon>
    </lineage>
</organism>
<proteinExistence type="inferred from homology"/>
<dbReference type="SUPFAM" id="SSF48452">
    <property type="entry name" value="TPR-like"/>
    <property type="match status" value="2"/>
</dbReference>
<keyword evidence="10" id="KW-1185">Reference proteome</keyword>
<feature type="repeat" description="TPR" evidence="6">
    <location>
        <begin position="157"/>
        <end position="190"/>
    </location>
</feature>
<evidence type="ECO:0000313" key="10">
    <source>
        <dbReference type="Proteomes" id="UP000772618"/>
    </source>
</evidence>
<evidence type="ECO:0000256" key="3">
    <source>
        <dbReference type="ARBA" id="ARBA00022737"/>
    </source>
</evidence>
<accession>A0ABS5VPE9</accession>
<name>A0ABS5VPE9_9BACT</name>
<dbReference type="PANTHER" id="PTHR46630">
    <property type="entry name" value="TETRATRICOPEPTIDE REPEAT PROTEIN 29"/>
    <property type="match status" value="1"/>
</dbReference>
<dbReference type="InterPro" id="IPR019734">
    <property type="entry name" value="TPR_rpt"/>
</dbReference>
<comment type="subcellular location">
    <subcellularLocation>
        <location evidence="1">Cytoplasm</location>
    </subcellularLocation>
</comment>
<feature type="repeat" description="TPR" evidence="6">
    <location>
        <begin position="119"/>
        <end position="152"/>
    </location>
</feature>
<dbReference type="InterPro" id="IPR051476">
    <property type="entry name" value="Bac_ResReg_Asp_Phosphatase"/>
</dbReference>
<evidence type="ECO:0000256" key="8">
    <source>
        <dbReference type="SAM" id="Phobius"/>
    </source>
</evidence>
<keyword evidence="3" id="KW-0677">Repeat</keyword>
<keyword evidence="8" id="KW-1133">Transmembrane helix</keyword>
<comment type="caution">
    <text evidence="9">The sequence shown here is derived from an EMBL/GenBank/DDBJ whole genome shotgun (WGS) entry which is preliminary data.</text>
</comment>
<evidence type="ECO:0000256" key="7">
    <source>
        <dbReference type="SAM" id="Coils"/>
    </source>
</evidence>
<feature type="coiled-coil region" evidence="7">
    <location>
        <begin position="387"/>
        <end position="425"/>
    </location>
</feature>
<keyword evidence="4 6" id="KW-0802">TPR repeat</keyword>
<evidence type="ECO:0000256" key="6">
    <source>
        <dbReference type="PROSITE-ProRule" id="PRU00339"/>
    </source>
</evidence>
<protein>
    <submittedName>
        <fullName evidence="9">Tetratricopeptide repeat protein</fullName>
    </submittedName>
</protein>
<keyword evidence="8" id="KW-0812">Transmembrane</keyword>
<evidence type="ECO:0000256" key="4">
    <source>
        <dbReference type="ARBA" id="ARBA00022803"/>
    </source>
</evidence>